<feature type="region of interest" description="Disordered" evidence="4">
    <location>
        <begin position="1922"/>
        <end position="1942"/>
    </location>
</feature>
<feature type="compositionally biased region" description="Low complexity" evidence="4">
    <location>
        <begin position="1922"/>
        <end position="1939"/>
    </location>
</feature>
<dbReference type="GeneTree" id="ENSGT00940000154684"/>
<dbReference type="PANTHER" id="PTHR12517">
    <property type="entry name" value="VACUOLAR PROTEIN SORTING-ASSOCIATED PROTEIN 13B"/>
    <property type="match status" value="1"/>
</dbReference>
<dbReference type="InterPro" id="IPR026854">
    <property type="entry name" value="VPS13_N"/>
</dbReference>
<proteinExistence type="inferred from homology"/>
<feature type="compositionally biased region" description="Basic and acidic residues" evidence="4">
    <location>
        <begin position="269"/>
        <end position="281"/>
    </location>
</feature>
<dbReference type="InterPro" id="IPR009543">
    <property type="entry name" value="VPS13_VAB"/>
</dbReference>
<keyword evidence="2" id="KW-0813">Transport</keyword>
<dbReference type="InterPro" id="IPR039782">
    <property type="entry name" value="VPS13B"/>
</dbReference>
<sequence>MLESYVTPLLMSYVNKYIKNLKPSDLQLSLWGGDVVLSKLDLKLDVLEQELKLPFTFMSGHIHELRIHVPWTKLGSEPVVITINTMECILKLRDGAQVSFFLFIFPDLPVIYVRVLLMKKRVVNNVNIVVNNLILKYVEDDIVLSVNITSAECYTVDDLWERAFMDITAPELVLRKLINFADCTVCLDKRNASGKIEFYQDPLLYKCSFRTRLHFTYDNINSKIPSVIKIHTMVESLKLSITDQQLPMFIRILELIIALYYGEIGGHKEDEGEEGNGHARDSGASLPGMDVDMERRSSQDLYIQSGNPDEANQGWVSWAWSFVPAIVSTEEEGEDGLYQQREMGSIPNSSQHHTPKDPIVSIGFYCTKASVTFKLTETQSESSYYSPQKVKSKEVLCLEQEGITIEVLMMGEPFFDCQIGFVGCRALCLKSIMGVRDFEENMSRREEDAVFFSCGDSLSSKGMTYLTNSLFDYRSPENNGVRAEFILDAANHKETYTEIAGMHRFGAFYMDYLYTMEDSSSKGSQDFSGMSMEEVVPAVQETSIKRLAVGPLDIRLHSSAIHRILKMVTCAMDHEYEPYCKAQRGQRSKLYKYIIKKYTFSGILLTSLFSLYNILIVAPCLVSVAEFQPVRPLPSVQFQVERVNFEHSVPMYAPELVTTVSSLSQPSDNLLHHCYAHLYLKVFGFQAGLTCQDKGSFLPLIPIIPSFSTALYGKLIQLPALWSKRSSVPTTEFIFELPHFTIQATRAQTLLLQTICQSWTHSMVNGAPVTLNESLLTEVYKAPGVKYPGPSPTLEGSVQNLELKFCSRATVKCASGTVGAVKVCARTPGVCSLKEKLVPLIQGPSDTKELHMSRWLNEIRKPESLLAPDLLAFSIQVPQQGDDCRNSGAVLLVSVQGIAINVDPIFCTWLLYQPHRASSRQQQQVLDPVSSQTGCQFLFQAELANMINVPLFFLPFFKLELQPCCVFLPNDSLPSPSTIICGDIPGTVRSWYHNQTSMPGTLVVCLPQISILSAGHKYMEPLQELPFVVSKPILEEGDAFPWTISLSQFSIYTLLGQQQSLSLLEPMGCTSTLAVTSHKLQSSAEGRHSFVVCLHVDLQPVHVKCSNPQVQLLYELFLSWSSTWARLQRHGILRQTSNIPDPPAGAAPSSPVRSSAGTALPDTSTCSPSADFGSPTEGDSVTAGDDGPFADTVTLEQKTSSIGGTSGKVSLWMQWMLPKVTVKLFAPDPTAKKTEICVISELEDLSASVDVQDVYTKIKCKVGSFNIDHYICRPGQVWHCGTYEGLLLQCKETSVTAAKVLEGSHQQHGFLSITYTQAITKNVRHKLTTRPERPTRSSATIANQQVTTDPLADSSPLYLREILLTAQPFDVVLSCPLLATVAGVFQAKVPRRYRERGKSAGQPMRSHTLTSRCLPLIYINTSVIRVFCPGTQDKQLGSDSHMKKEDTLVLKLGSLSMAPQADNPLTRTVLRKDIYHRALNLGILRDPGSEVEDRQYQIDLQSINIGTAQWEQLKPEKEGIKGATSAESERSSQNPALEWNMASSIRRHQERRAILTPILTDFSVRVTAAPAIIFSKTLSPDSGQTEEVVVCGHSLEVNVTSSLDFYLSIAQVHLLHQLLRDNMVGMDAPEKGFEVHYTGADSSSRHSGTGQDSGFGSDSARIRIVQIEQQSGASHHCIARPSHKSTITKNLSFIPFDIFLTASRLSVMTYACSSPPKAIPSLSDTPGTPEKISLAGLTAEDILNSNTSQPASPLLRGSLLSLDGLPTPTRSSARQALGVTIVRQPGRRGAGDQVLEPLLYLQVMQPSALLSCHHRKQRMELSVFDVSLRGVAADYKCLDPGKTLPESLDYNVFWLQTVAGEVDSKTGIPPPLLCLQIKDFLNGPAELNMELSRPLKISPTLAKLEQAKAYLNKILPNYTWDSSSKPPSASSTPHSSPAKTLHRAFPPRADKQHQASALGKASSVGALALTFHKVSLRTAQILVVMETDTHPMRPSMTVSVSAMAGSLNMKPGSRIEDAIQAASVLLEVKDVLVRTGLKERSRALLGPFSCSSSLEARWCRHSGSPGPEPGPPKLLLDLNGGLLQVFWGQEHLNCLKLIEEHLRAYFHLQKGDSAESCAKGKACHTQPPPSPGSPSPRTEHSSDDLRTGRFQYIQDSASQRLPGPHEVVFYSETDDTPGVMLWRYPEPRVLTFVRITPVPFNTTEDPEISTADLGDVLQVPCSLEYWDELQQTFVPYREFSLSESCACQLQLPSLSLTNQQKELVASDLWRIVLNHNGDGGDEQSSDSDCGSQLPCDQLVSPIALAACTRVDSCFAPWFVPSLGVCLQLAHLEVHLCHHLEQLGTAPSRQLHPFLPDRKLPQEQEFTGIGARQPRVFLRQWSYGPRHCQEFSFSSQLDCKLLEYRNLTHLQLLQPCLLQVELSFLHSTCCPQNTSFDVNVFVDPVALNVSQYAIHTVDTALHSWQQNGNAEAEELLYSHYVICNDTHETLRFGQVDTDENVLLASLHSHQYSWRSHKSPQLLHICIEGWGNWRWSEAFSVDNVGTLLRTIQYKGRTASLIIKVIQLNGVQKQVIICGRQVMCSYLTQDIELRVVQHYVGPDSQTVVREYCDCLEAGAKLPSYVLEDAEMTELCVRARGDDEWSQDVQLERRDRSSSSFVVQVPCSNGSLLYVLCTLITIEPNSHMQQRVVVFSPLFVMRSHLPDSLIVHIEKRSLGLRESQLIRGQGHQEPLLNTEADLTHHLTFQAREDEDASHCAVPISTSLIKQILNKTGNEDNPENILADFYGPKRSNEPPWPYVIKDADRSVLEPLAQWDSPMQVKLSCWKPGLNTLLVELLPWALLANDSQWDLWLFEGETIVLQIPAGKVIVPPNFKEAFQIGIYWAQTNTVHKSTALKLVHDLTSPRWKEGSSSEVVTLDEEGYVEADITLGAFPGKQKLCQFCVSSVVRHGIQILQIEDRTILVNNTPYTIHYRPLLSDHICEIPETATFTLLPPENSSQAKPCSVPCWDLLQTSVQGMVEFPLPLRHMLFSLFPRPDAGVGSAAWSLPAPIRQDFPRQSLSVPREPDSGAIVLTYQEHLGVTYITLNEDPCPRMLIHNKCPIPLLLKENVKETPRTEVYCRALPANCSLHHELCYHFSSFPECKQKEMLPTLLLKNTSDHSTTDWTDPIDINCPGTQVVFLPGFGCLYIDVTYEKGTLVLSLAPEGSVDTVINQHSRYAMVLSDDITSPTSSVELLRLTLTKLLLSLAPTPISLPPELAVDPSLGTAAIPALLCDSSLIEVWCSSLQLDNQLYNRASFHFPVLLCQDQRGGVEPGSLWSRDANPTESLEAMNEFKRSCFLQMRLTLAGDRFSIHASLKLYIASDHTPLSFSLFERGPFCTTARQLVHALAMHYAAGALFRAGWVVGSLEILGSPASLVRSIGNGVSDFFRLPYEGLTRGPGAFVSGVSRGTTSFVKHISKGTLTSITNLATSLARNMDRLSLDEEHYTRQEEWRRQLPESLGDGLRQGLSRLGISLLGAIAGIVDQPMQNFQRNWEMQSSAGSKAKGVISGVGKGIVGVFTKPIGGAAELVSQTGYGILHGAGLWQLPKQLYLPTEEKSALAPNSHLKYVWKMLQSLGRPELHMSLDVTIVSGSGQEHAGCLLLTSEVLFVVSLSEDTQQQAFPITEVECQQEPGQQGELTLTLQQQTVTSDAEGDGVRERLSEQQYRRLVDYVMRASQFLSPSAASLQLQPPVTLTEPPPSVTKCYRYLVDPAFAKVFVSKFTTVKNKALRIGFH</sequence>
<dbReference type="Pfam" id="PF25033">
    <property type="entry name" value="VPS13_M"/>
    <property type="match status" value="1"/>
</dbReference>
<dbReference type="PANTHER" id="PTHR12517:SF0">
    <property type="entry name" value="INTERMEMBRANE LIPID TRANSFER PROTEIN VPS13B"/>
    <property type="match status" value="1"/>
</dbReference>
<accession>A0A3Q4G511</accession>
<evidence type="ECO:0000259" key="7">
    <source>
        <dbReference type="Pfam" id="PF25036"/>
    </source>
</evidence>
<evidence type="ECO:0000256" key="4">
    <source>
        <dbReference type="SAM" id="MobiDB-lite"/>
    </source>
</evidence>
<feature type="domain" description="Chorein N-terminal" evidence="5">
    <location>
        <begin position="1"/>
        <end position="94"/>
    </location>
</feature>
<reference evidence="8" key="1">
    <citation type="submission" date="2025-08" db="UniProtKB">
        <authorList>
            <consortium name="Ensembl"/>
        </authorList>
    </citation>
    <scope>IDENTIFICATION</scope>
</reference>
<feature type="domain" description="VPS13-like middle region" evidence="6">
    <location>
        <begin position="1445"/>
        <end position="2406"/>
    </location>
</feature>
<feature type="region of interest" description="Disordered" evidence="4">
    <location>
        <begin position="269"/>
        <end position="290"/>
    </location>
</feature>
<evidence type="ECO:0000313" key="8">
    <source>
        <dbReference type="Ensembl" id="ENSNBRP00000003316.1"/>
    </source>
</evidence>
<dbReference type="Proteomes" id="UP000261580">
    <property type="component" value="Unassembled WGS sequence"/>
</dbReference>
<dbReference type="Pfam" id="PF25036">
    <property type="entry name" value="VPS13_VAB"/>
    <property type="match status" value="1"/>
</dbReference>
<feature type="domain" description="Vacuolar protein sorting-associated protein 13 VPS13 adaptor binding" evidence="7">
    <location>
        <begin position="2476"/>
        <end position="2559"/>
    </location>
</feature>
<feature type="region of interest" description="Disordered" evidence="4">
    <location>
        <begin position="1135"/>
        <end position="1190"/>
    </location>
</feature>
<dbReference type="Pfam" id="PF12624">
    <property type="entry name" value="VPS13_N"/>
    <property type="match status" value="2"/>
</dbReference>
<reference evidence="8" key="2">
    <citation type="submission" date="2025-09" db="UniProtKB">
        <authorList>
            <consortium name="Ensembl"/>
        </authorList>
    </citation>
    <scope>IDENTIFICATION</scope>
</reference>
<feature type="compositionally biased region" description="Low complexity" evidence="4">
    <location>
        <begin position="1146"/>
        <end position="1156"/>
    </location>
</feature>
<feature type="region of interest" description="Disordered" evidence="4">
    <location>
        <begin position="2118"/>
        <end position="2144"/>
    </location>
</feature>
<comment type="similarity">
    <text evidence="1">Belongs to the VPS13 family.</text>
</comment>
<name>A0A3Q4G511_NEOBR</name>
<evidence type="ECO:0000256" key="3">
    <source>
        <dbReference type="ARBA" id="ARBA00023055"/>
    </source>
</evidence>
<dbReference type="InterPro" id="IPR056747">
    <property type="entry name" value="VPS13-like_M"/>
</dbReference>
<evidence type="ECO:0000259" key="6">
    <source>
        <dbReference type="Pfam" id="PF25033"/>
    </source>
</evidence>
<dbReference type="STRING" id="32507.ENSNBRP00000003316"/>
<keyword evidence="3" id="KW-0445">Lipid transport</keyword>
<feature type="domain" description="Chorein N-terminal" evidence="5">
    <location>
        <begin position="119"/>
        <end position="1418"/>
    </location>
</feature>
<dbReference type="Bgee" id="ENSNBRG00000002486">
    <property type="expression patterns" value="Expressed in blood and 5 other cell types or tissues"/>
</dbReference>
<dbReference type="Ensembl" id="ENSNBRT00000003434.1">
    <property type="protein sequence ID" value="ENSNBRP00000003316.1"/>
    <property type="gene ID" value="ENSNBRG00000002486.1"/>
</dbReference>
<dbReference type="GO" id="GO:0006869">
    <property type="term" value="P:lipid transport"/>
    <property type="evidence" value="ECO:0007669"/>
    <property type="project" value="UniProtKB-KW"/>
</dbReference>
<evidence type="ECO:0000256" key="1">
    <source>
        <dbReference type="ARBA" id="ARBA00006545"/>
    </source>
</evidence>
<evidence type="ECO:0000313" key="9">
    <source>
        <dbReference type="Proteomes" id="UP000261580"/>
    </source>
</evidence>
<organism evidence="8 9">
    <name type="scientific">Neolamprologus brichardi</name>
    <name type="common">Fairy cichlid</name>
    <name type="synonym">Lamprologus brichardi</name>
    <dbReference type="NCBI Taxonomy" id="32507"/>
    <lineage>
        <taxon>Eukaryota</taxon>
        <taxon>Metazoa</taxon>
        <taxon>Chordata</taxon>
        <taxon>Craniata</taxon>
        <taxon>Vertebrata</taxon>
        <taxon>Euteleostomi</taxon>
        <taxon>Actinopterygii</taxon>
        <taxon>Neopterygii</taxon>
        <taxon>Teleostei</taxon>
        <taxon>Neoteleostei</taxon>
        <taxon>Acanthomorphata</taxon>
        <taxon>Ovalentaria</taxon>
        <taxon>Cichlomorphae</taxon>
        <taxon>Cichliformes</taxon>
        <taxon>Cichlidae</taxon>
        <taxon>African cichlids</taxon>
        <taxon>Pseudocrenilabrinae</taxon>
        <taxon>Lamprologini</taxon>
        <taxon>Neolamprologus</taxon>
    </lineage>
</organism>
<keyword evidence="9" id="KW-1185">Reference proteome</keyword>
<evidence type="ECO:0000259" key="5">
    <source>
        <dbReference type="Pfam" id="PF12624"/>
    </source>
</evidence>
<evidence type="ECO:0000256" key="2">
    <source>
        <dbReference type="ARBA" id="ARBA00022448"/>
    </source>
</evidence>
<protein>
    <submittedName>
        <fullName evidence="8">Vacuolar protein sorting 13 homolog B</fullName>
    </submittedName>
</protein>
<dbReference type="OMA" id="SFYMPRI"/>